<keyword evidence="3" id="KW-0285">Flavoprotein</keyword>
<gene>
    <name evidence="9" type="ORF">KI387_012636</name>
</gene>
<evidence type="ECO:0000256" key="7">
    <source>
        <dbReference type="SAM" id="Phobius"/>
    </source>
</evidence>
<dbReference type="GO" id="GO:0005886">
    <property type="term" value="C:plasma membrane"/>
    <property type="evidence" value="ECO:0007669"/>
    <property type="project" value="TreeGrafter"/>
</dbReference>
<evidence type="ECO:0000256" key="2">
    <source>
        <dbReference type="ARBA" id="ARBA00022692"/>
    </source>
</evidence>
<comment type="subcellular location">
    <subcellularLocation>
        <location evidence="1">Membrane</location>
        <topology evidence="1">Multi-pass membrane protein</topology>
    </subcellularLocation>
</comment>
<dbReference type="InterPro" id="IPR013121">
    <property type="entry name" value="Fe_red_NAD-bd_6"/>
</dbReference>
<evidence type="ECO:0000256" key="6">
    <source>
        <dbReference type="ARBA" id="ARBA00023136"/>
    </source>
</evidence>
<protein>
    <recommendedName>
        <fullName evidence="8">Ferric reductase NAD binding domain-containing protein</fullName>
    </recommendedName>
</protein>
<proteinExistence type="predicted"/>
<dbReference type="Gene3D" id="3.40.50.80">
    <property type="entry name" value="Nucleotide-binding domain of ferredoxin-NADP reductase (FNR) module"/>
    <property type="match status" value="1"/>
</dbReference>
<dbReference type="Pfam" id="PF13520">
    <property type="entry name" value="AA_permease_2"/>
    <property type="match status" value="1"/>
</dbReference>
<dbReference type="Pfam" id="PF08030">
    <property type="entry name" value="NAD_binding_6"/>
    <property type="match status" value="1"/>
</dbReference>
<keyword evidence="10" id="KW-1185">Reference proteome</keyword>
<dbReference type="InterPro" id="IPR039261">
    <property type="entry name" value="FNR_nucleotide-bd"/>
</dbReference>
<sequence length="315" mass="36216">MKIRLLLLNHAMVACEPPAGDKSGLLRADETTKKSVPKLLINRPYGAPAQDYRKYDILLLVGLGIGATPFIIILKDMLHNIKQTEDLLVKKRKAFHTSRAYFYWVTREQGSFDWFKGVMNEVAEIDQKFSQYNKTLQQWRPNVKLRLYKMPQEELNREIVSLLQSDGDGAGMVADEKSPNKSYFLGEESFKSWRSYGKALFQTPRRFKERVFTRSDERKETEDIRKRSENYMKRTLNWWDLTWFGFGAVIGTGIFVLTGLEAHDDAGPSIVLSYAASGFSVMLSVFCYTEFAVEIPVAGNRNIYTLKHLLESLPN</sequence>
<evidence type="ECO:0000256" key="5">
    <source>
        <dbReference type="ARBA" id="ARBA00023002"/>
    </source>
</evidence>
<evidence type="ECO:0000259" key="8">
    <source>
        <dbReference type="Pfam" id="PF08030"/>
    </source>
</evidence>
<evidence type="ECO:0000256" key="4">
    <source>
        <dbReference type="ARBA" id="ARBA00022989"/>
    </source>
</evidence>
<dbReference type="CDD" id="cd06186">
    <property type="entry name" value="NOX_Duox_like_FAD_NADP"/>
    <property type="match status" value="1"/>
</dbReference>
<evidence type="ECO:0000256" key="3">
    <source>
        <dbReference type="ARBA" id="ARBA00022827"/>
    </source>
</evidence>
<evidence type="ECO:0000313" key="9">
    <source>
        <dbReference type="EMBL" id="KAH9301053.1"/>
    </source>
</evidence>
<evidence type="ECO:0000256" key="1">
    <source>
        <dbReference type="ARBA" id="ARBA00004141"/>
    </source>
</evidence>
<dbReference type="InterPro" id="IPR000778">
    <property type="entry name" value="Cyt_b245_heavy_chain"/>
</dbReference>
<dbReference type="PRINTS" id="PR00466">
    <property type="entry name" value="GP91PHOX"/>
</dbReference>
<feature type="domain" description="Ferric reductase NAD binding" evidence="8">
    <location>
        <begin position="55"/>
        <end position="140"/>
    </location>
</feature>
<reference evidence="9 10" key="1">
    <citation type="journal article" date="2021" name="Nat. Plants">
        <title>The Taxus genome provides insights into paclitaxel biosynthesis.</title>
        <authorList>
            <person name="Xiong X."/>
            <person name="Gou J."/>
            <person name="Liao Q."/>
            <person name="Li Y."/>
            <person name="Zhou Q."/>
            <person name="Bi G."/>
            <person name="Li C."/>
            <person name="Du R."/>
            <person name="Wang X."/>
            <person name="Sun T."/>
            <person name="Guo L."/>
            <person name="Liang H."/>
            <person name="Lu P."/>
            <person name="Wu Y."/>
            <person name="Zhang Z."/>
            <person name="Ro D.K."/>
            <person name="Shang Y."/>
            <person name="Huang S."/>
            <person name="Yan J."/>
        </authorList>
    </citation>
    <scope>NUCLEOTIDE SEQUENCE [LARGE SCALE GENOMIC DNA]</scope>
    <source>
        <strain evidence="9">Ta-2019</strain>
    </source>
</reference>
<dbReference type="PANTHER" id="PTHR11972">
    <property type="entry name" value="NADPH OXIDASE"/>
    <property type="match status" value="1"/>
</dbReference>
<dbReference type="EMBL" id="JAHRHJ020000009">
    <property type="protein sequence ID" value="KAH9301053.1"/>
    <property type="molecule type" value="Genomic_DNA"/>
</dbReference>
<feature type="transmembrane region" description="Helical" evidence="7">
    <location>
        <begin position="57"/>
        <end position="74"/>
    </location>
</feature>
<dbReference type="GO" id="GO:0016174">
    <property type="term" value="F:NAD(P)H oxidase H2O2-forming activity"/>
    <property type="evidence" value="ECO:0007669"/>
    <property type="project" value="TreeGrafter"/>
</dbReference>
<keyword evidence="3" id="KW-0274">FAD</keyword>
<dbReference type="PANTHER" id="PTHR11972:SF153">
    <property type="entry name" value="SUPEROXIDE-GENERATING NADPH OXIDASE HEAVY CHAIN SUBUNIT A"/>
    <property type="match status" value="1"/>
</dbReference>
<dbReference type="PROSITE" id="PS51257">
    <property type="entry name" value="PROKAR_LIPOPROTEIN"/>
    <property type="match status" value="1"/>
</dbReference>
<dbReference type="GO" id="GO:0022857">
    <property type="term" value="F:transmembrane transporter activity"/>
    <property type="evidence" value="ECO:0007669"/>
    <property type="project" value="InterPro"/>
</dbReference>
<comment type="caution">
    <text evidence="9">The sequence shown here is derived from an EMBL/GenBank/DDBJ whole genome shotgun (WGS) entry which is preliminary data.</text>
</comment>
<organism evidence="9 10">
    <name type="scientific">Taxus chinensis</name>
    <name type="common">Chinese yew</name>
    <name type="synonym">Taxus wallichiana var. chinensis</name>
    <dbReference type="NCBI Taxonomy" id="29808"/>
    <lineage>
        <taxon>Eukaryota</taxon>
        <taxon>Viridiplantae</taxon>
        <taxon>Streptophyta</taxon>
        <taxon>Embryophyta</taxon>
        <taxon>Tracheophyta</taxon>
        <taxon>Spermatophyta</taxon>
        <taxon>Pinopsida</taxon>
        <taxon>Pinidae</taxon>
        <taxon>Conifers II</taxon>
        <taxon>Cupressales</taxon>
        <taxon>Taxaceae</taxon>
        <taxon>Taxus</taxon>
    </lineage>
</organism>
<dbReference type="InterPro" id="IPR050369">
    <property type="entry name" value="RBOH/FRE"/>
</dbReference>
<feature type="transmembrane region" description="Helical" evidence="7">
    <location>
        <begin position="236"/>
        <end position="258"/>
    </location>
</feature>
<keyword evidence="4 7" id="KW-1133">Transmembrane helix</keyword>
<keyword evidence="6 7" id="KW-0472">Membrane</keyword>
<name>A0AA38CR71_TAXCH</name>
<keyword evidence="2 7" id="KW-0812">Transmembrane</keyword>
<feature type="transmembrane region" description="Helical" evidence="7">
    <location>
        <begin position="270"/>
        <end position="293"/>
    </location>
</feature>
<accession>A0AA38CR71</accession>
<dbReference type="AlphaFoldDB" id="A0AA38CR71"/>
<dbReference type="InterPro" id="IPR002293">
    <property type="entry name" value="AA/rel_permease1"/>
</dbReference>
<dbReference type="SUPFAM" id="SSF52343">
    <property type="entry name" value="Ferredoxin reductase-like, C-terminal NADP-linked domain"/>
    <property type="match status" value="1"/>
</dbReference>
<evidence type="ECO:0000313" key="10">
    <source>
        <dbReference type="Proteomes" id="UP000824469"/>
    </source>
</evidence>
<keyword evidence="5" id="KW-0560">Oxidoreductase</keyword>
<dbReference type="Gene3D" id="1.20.1740.10">
    <property type="entry name" value="Amino acid/polyamine transporter I"/>
    <property type="match status" value="1"/>
</dbReference>
<dbReference type="Proteomes" id="UP000824469">
    <property type="component" value="Unassembled WGS sequence"/>
</dbReference>